<keyword evidence="4" id="KW-0566">Pantothenate biosynthesis</keyword>
<accession>A0A345C3P9</accession>
<dbReference type="InterPro" id="IPR008927">
    <property type="entry name" value="6-PGluconate_DH-like_C_sf"/>
</dbReference>
<dbReference type="Pfam" id="PF08546">
    <property type="entry name" value="ApbA_C"/>
    <property type="match status" value="1"/>
</dbReference>
<dbReference type="InterPro" id="IPR036291">
    <property type="entry name" value="NAD(P)-bd_dom_sf"/>
</dbReference>
<dbReference type="AlphaFoldDB" id="A0A345C3P9"/>
<keyword evidence="8" id="KW-1185">Reference proteome</keyword>
<dbReference type="EMBL" id="CP031092">
    <property type="protein sequence ID" value="AXF57830.1"/>
    <property type="molecule type" value="Genomic_DNA"/>
</dbReference>
<keyword evidence="2 4" id="KW-0521">NADP</keyword>
<comment type="pathway">
    <text evidence="4">Cofactor biosynthesis; (R)-pantothenate biosynthesis; (R)-pantoate from 3-methyl-2-oxobutanoate: step 2/2.</text>
</comment>
<dbReference type="Gene3D" id="3.40.50.720">
    <property type="entry name" value="NAD(P)-binding Rossmann-like Domain"/>
    <property type="match status" value="1"/>
</dbReference>
<organism evidence="7 8">
    <name type="scientific">Salicibibacter kimchii</name>
    <dbReference type="NCBI Taxonomy" id="2099786"/>
    <lineage>
        <taxon>Bacteria</taxon>
        <taxon>Bacillati</taxon>
        <taxon>Bacillota</taxon>
        <taxon>Bacilli</taxon>
        <taxon>Bacillales</taxon>
        <taxon>Bacillaceae</taxon>
        <taxon>Salicibibacter</taxon>
    </lineage>
</organism>
<comment type="function">
    <text evidence="4">Catalyzes the NADPH-dependent reduction of ketopantoate into pantoic acid.</text>
</comment>
<evidence type="ECO:0000313" key="7">
    <source>
        <dbReference type="EMBL" id="AXF57830.1"/>
    </source>
</evidence>
<dbReference type="GO" id="GO:0015940">
    <property type="term" value="P:pantothenate biosynthetic process"/>
    <property type="evidence" value="ECO:0007669"/>
    <property type="project" value="UniProtKB-UniPathway"/>
</dbReference>
<dbReference type="SUPFAM" id="SSF48179">
    <property type="entry name" value="6-phosphogluconate dehydrogenase C-terminal domain-like"/>
    <property type="match status" value="1"/>
</dbReference>
<dbReference type="SUPFAM" id="SSF51735">
    <property type="entry name" value="NAD(P)-binding Rossmann-fold domains"/>
    <property type="match status" value="1"/>
</dbReference>
<dbReference type="KEGG" id="rue:DT065_02485"/>
<evidence type="ECO:0000259" key="6">
    <source>
        <dbReference type="Pfam" id="PF08546"/>
    </source>
</evidence>
<name>A0A345C3P9_9BACI</name>
<comment type="catalytic activity">
    <reaction evidence="4">
        <text>(R)-pantoate + NADP(+) = 2-dehydropantoate + NADPH + H(+)</text>
        <dbReference type="Rhea" id="RHEA:16233"/>
        <dbReference type="ChEBI" id="CHEBI:11561"/>
        <dbReference type="ChEBI" id="CHEBI:15378"/>
        <dbReference type="ChEBI" id="CHEBI:15980"/>
        <dbReference type="ChEBI" id="CHEBI:57783"/>
        <dbReference type="ChEBI" id="CHEBI:58349"/>
        <dbReference type="EC" id="1.1.1.169"/>
    </reaction>
</comment>
<evidence type="ECO:0000256" key="2">
    <source>
        <dbReference type="ARBA" id="ARBA00022857"/>
    </source>
</evidence>
<dbReference type="PANTHER" id="PTHR21708:SF26">
    <property type="entry name" value="2-DEHYDROPANTOATE 2-REDUCTASE"/>
    <property type="match status" value="1"/>
</dbReference>
<feature type="domain" description="Ketopantoate reductase C-terminal" evidence="6">
    <location>
        <begin position="179"/>
        <end position="301"/>
    </location>
</feature>
<reference evidence="7 8" key="1">
    <citation type="journal article" date="2018" name="J. Microbiol.">
        <title>Salicibibacter kimchii gen. nov., sp. nov., a moderately halophilic and alkalitolerant bacterium in the family Bacillaceae, isolated from kimchi.</title>
        <authorList>
            <person name="Jang J.Y."/>
            <person name="Oh Y.J."/>
            <person name="Lim S.K."/>
            <person name="Park H.K."/>
            <person name="Lee C."/>
            <person name="Kim J.Y."/>
            <person name="Lee M.A."/>
            <person name="Choi H.J."/>
        </authorList>
    </citation>
    <scope>NUCLEOTIDE SEQUENCE [LARGE SCALE GENOMIC DNA]</scope>
    <source>
        <strain evidence="7 8">NKC1-1</strain>
    </source>
</reference>
<dbReference type="InterPro" id="IPR003710">
    <property type="entry name" value="ApbA"/>
</dbReference>
<dbReference type="InterPro" id="IPR013332">
    <property type="entry name" value="KPR_N"/>
</dbReference>
<evidence type="ECO:0000313" key="8">
    <source>
        <dbReference type="Proteomes" id="UP000252100"/>
    </source>
</evidence>
<feature type="domain" description="Ketopantoate reductase N-terminal" evidence="5">
    <location>
        <begin position="6"/>
        <end position="152"/>
    </location>
</feature>
<dbReference type="Proteomes" id="UP000252100">
    <property type="component" value="Chromosome"/>
</dbReference>
<evidence type="ECO:0000256" key="3">
    <source>
        <dbReference type="ARBA" id="ARBA00023002"/>
    </source>
</evidence>
<dbReference type="InterPro" id="IPR013328">
    <property type="entry name" value="6PGD_dom2"/>
</dbReference>
<dbReference type="UniPathway" id="UPA00028">
    <property type="reaction ID" value="UER00004"/>
</dbReference>
<sequence length="310" mass="34802">MGLKFLIVGAGAVGGYFGGRLLEAGEDVTFLVRPKRRKQLEKTGLVLKSVKGDATLDPPLIEKRETGIFDVILLSTKAYQLDNVLPELTGFMHKETVILPLLNGMEHLETLDRYFNKDVVLGGLCFIESTLTNEGHILHTSSGHRLTVGERNGEMSERVKRIAASFDKTNADVRTSIHISEEMWRKYLFIATLSGITTLFNGPVGPIRDSDEGRAFTHQLIDEIVTVIRHTGEPIGNDFADKAWRQVMKLSDETKASMQKDKEKGLPVEADHIPGYLLRLAEVNECFTPFLQAIYANLKVYDQWRKDDSR</sequence>
<dbReference type="Gene3D" id="1.10.1040.10">
    <property type="entry name" value="N-(1-d-carboxylethyl)-l-norvaline Dehydrogenase, domain 2"/>
    <property type="match status" value="1"/>
</dbReference>
<evidence type="ECO:0000259" key="5">
    <source>
        <dbReference type="Pfam" id="PF02558"/>
    </source>
</evidence>
<dbReference type="EC" id="1.1.1.169" evidence="4"/>
<evidence type="ECO:0000256" key="1">
    <source>
        <dbReference type="ARBA" id="ARBA00007870"/>
    </source>
</evidence>
<protein>
    <recommendedName>
        <fullName evidence="4">2-dehydropantoate 2-reductase</fullName>
        <ecNumber evidence="4">1.1.1.169</ecNumber>
    </recommendedName>
    <alternativeName>
        <fullName evidence="4">Ketopantoate reductase</fullName>
    </alternativeName>
</protein>
<dbReference type="GO" id="GO:0008677">
    <property type="term" value="F:2-dehydropantoate 2-reductase activity"/>
    <property type="evidence" value="ECO:0007669"/>
    <property type="project" value="UniProtKB-EC"/>
</dbReference>
<dbReference type="FunFam" id="1.10.1040.10:FF:000017">
    <property type="entry name" value="2-dehydropantoate 2-reductase"/>
    <property type="match status" value="1"/>
</dbReference>
<dbReference type="OrthoDB" id="9793586at2"/>
<dbReference type="InterPro" id="IPR013752">
    <property type="entry name" value="KPA_reductase"/>
</dbReference>
<dbReference type="FunFam" id="3.40.50.720:FF:000307">
    <property type="entry name" value="2-dehydropantoate 2-reductase"/>
    <property type="match status" value="1"/>
</dbReference>
<dbReference type="PANTHER" id="PTHR21708">
    <property type="entry name" value="PROBABLE 2-DEHYDROPANTOATE 2-REDUCTASE"/>
    <property type="match status" value="1"/>
</dbReference>
<keyword evidence="3 4" id="KW-0560">Oxidoreductase</keyword>
<proteinExistence type="inferred from homology"/>
<dbReference type="InterPro" id="IPR051402">
    <property type="entry name" value="KPR-Related"/>
</dbReference>
<dbReference type="GO" id="GO:0005737">
    <property type="term" value="C:cytoplasm"/>
    <property type="evidence" value="ECO:0007669"/>
    <property type="project" value="TreeGrafter"/>
</dbReference>
<dbReference type="Pfam" id="PF02558">
    <property type="entry name" value="ApbA"/>
    <property type="match status" value="1"/>
</dbReference>
<evidence type="ECO:0000256" key="4">
    <source>
        <dbReference type="RuleBase" id="RU362068"/>
    </source>
</evidence>
<dbReference type="NCBIfam" id="TIGR00745">
    <property type="entry name" value="apbA_panE"/>
    <property type="match status" value="1"/>
</dbReference>
<comment type="similarity">
    <text evidence="1 4">Belongs to the ketopantoate reductase family.</text>
</comment>
<gene>
    <name evidence="7" type="ORF">DT065_02485</name>
</gene>